<keyword evidence="4 6" id="KW-0472">Membrane</keyword>
<keyword evidence="2 6" id="KW-0812">Transmembrane</keyword>
<feature type="domain" description="Major facilitator superfamily (MFS) profile" evidence="7">
    <location>
        <begin position="40"/>
        <end position="499"/>
    </location>
</feature>
<feature type="region of interest" description="Disordered" evidence="5">
    <location>
        <begin position="1"/>
        <end position="25"/>
    </location>
</feature>
<evidence type="ECO:0000313" key="8">
    <source>
        <dbReference type="EMBL" id="KAF7117331.1"/>
    </source>
</evidence>
<proteinExistence type="predicted"/>
<keyword evidence="3 6" id="KW-1133">Transmembrane helix</keyword>
<dbReference type="FunFam" id="1.20.1250.20:FF:000866">
    <property type="entry name" value="MFS multidrug transporter, putative"/>
    <property type="match status" value="1"/>
</dbReference>
<dbReference type="PROSITE" id="PS50850">
    <property type="entry name" value="MFS"/>
    <property type="match status" value="1"/>
</dbReference>
<feature type="transmembrane region" description="Helical" evidence="6">
    <location>
        <begin position="235"/>
        <end position="254"/>
    </location>
</feature>
<protein>
    <recommendedName>
        <fullName evidence="7">Major facilitator superfamily (MFS) profile domain-containing protein</fullName>
    </recommendedName>
</protein>
<evidence type="ECO:0000256" key="4">
    <source>
        <dbReference type="ARBA" id="ARBA00023136"/>
    </source>
</evidence>
<dbReference type="GO" id="GO:0015174">
    <property type="term" value="F:basic amino acid transmembrane transporter activity"/>
    <property type="evidence" value="ECO:0007669"/>
    <property type="project" value="TreeGrafter"/>
</dbReference>
<dbReference type="PANTHER" id="PTHR23501">
    <property type="entry name" value="MAJOR FACILITATOR SUPERFAMILY"/>
    <property type="match status" value="1"/>
</dbReference>
<evidence type="ECO:0000259" key="7">
    <source>
        <dbReference type="PROSITE" id="PS50850"/>
    </source>
</evidence>
<feature type="transmembrane region" description="Helical" evidence="6">
    <location>
        <begin position="34"/>
        <end position="55"/>
    </location>
</feature>
<dbReference type="SUPFAM" id="SSF103473">
    <property type="entry name" value="MFS general substrate transporter"/>
    <property type="match status" value="1"/>
</dbReference>
<name>A0A8H6P455_9EURO</name>
<feature type="transmembrane region" description="Helical" evidence="6">
    <location>
        <begin position="193"/>
        <end position="214"/>
    </location>
</feature>
<evidence type="ECO:0000313" key="9">
    <source>
        <dbReference type="Proteomes" id="UP000630445"/>
    </source>
</evidence>
<dbReference type="PANTHER" id="PTHR23501:SF6">
    <property type="entry name" value="MULTIDRUG TRANSPORTER, PUTATIVE (AFU_ORTHOLOGUE AFUA_3G14560)-RELATED"/>
    <property type="match status" value="1"/>
</dbReference>
<organism evidence="8 9">
    <name type="scientific">Aspergillus hiratsukae</name>
    <dbReference type="NCBI Taxonomy" id="1194566"/>
    <lineage>
        <taxon>Eukaryota</taxon>
        <taxon>Fungi</taxon>
        <taxon>Dikarya</taxon>
        <taxon>Ascomycota</taxon>
        <taxon>Pezizomycotina</taxon>
        <taxon>Eurotiomycetes</taxon>
        <taxon>Eurotiomycetidae</taxon>
        <taxon>Eurotiales</taxon>
        <taxon>Aspergillaceae</taxon>
        <taxon>Aspergillus</taxon>
        <taxon>Aspergillus subgen. Fumigati</taxon>
    </lineage>
</organism>
<feature type="transmembrane region" description="Helical" evidence="6">
    <location>
        <begin position="260"/>
        <end position="279"/>
    </location>
</feature>
<dbReference type="Pfam" id="PF07690">
    <property type="entry name" value="MFS_1"/>
    <property type="match status" value="1"/>
</dbReference>
<evidence type="ECO:0000256" key="2">
    <source>
        <dbReference type="ARBA" id="ARBA00022692"/>
    </source>
</evidence>
<feature type="transmembrane region" description="Helical" evidence="6">
    <location>
        <begin position="75"/>
        <end position="93"/>
    </location>
</feature>
<dbReference type="InterPro" id="IPR011701">
    <property type="entry name" value="MFS"/>
</dbReference>
<accession>A0A8H6P455</accession>
<dbReference type="FunFam" id="1.20.1250.20:FF:000729">
    <property type="entry name" value="MFS multidrug transporter, putative"/>
    <property type="match status" value="1"/>
</dbReference>
<feature type="transmembrane region" description="Helical" evidence="6">
    <location>
        <begin position="129"/>
        <end position="152"/>
    </location>
</feature>
<feature type="transmembrane region" description="Helical" evidence="6">
    <location>
        <begin position="335"/>
        <end position="356"/>
    </location>
</feature>
<sequence length="550" mass="59360">MVAEPQRDASPTEATPLIEHPLPEHDESQISPSFLRGTVITITVGLLLFIQSTNISMLTTAQSDIAEDLDAFSETTWFSSAYLIAMSSVSPLAGRLCQIFTARNYTLFSVTVLSLGLFVTAAARSLPVFLFGRALSGCGSAGVMVTSFILILDLTSKKRRGLFIGLLNVGMTTGISCGAVLAGLLTPVYGWRLIFWVQAPLSLILGLVEFLAVPDNKSTSMSLEARSPWQKLAKVDYAGALTLTTSVFLLLFSLASPNSYVTITPLIFSFVFFAIFCLIESKFTSEPIIPIDVLKARSVLATCLAALISMMARWSVLFFTPVYAMAVRQWSPASAGLILVPTNAGFGLGGLLVGWIHIRKTSSYYISTLIVFLLFALTNFILAMLSTPSSPTIAYVISTFFNGLFIGASMNYALSHMLHLTDPNVHYIVTSLLGMFRGSAGSFGSAIGGGFFQRELKKALEKGFGKHGLSAKDDLVRKLLGSPALVRNLSGLEKEVAIQSYEHAVKVLILGGCVLALVATLIQACTGWTAPHGIEKDVDDDLEDRLDREQ</sequence>
<feature type="transmembrane region" description="Helical" evidence="6">
    <location>
        <begin position="507"/>
        <end position="530"/>
    </location>
</feature>
<dbReference type="Proteomes" id="UP000630445">
    <property type="component" value="Unassembled WGS sequence"/>
</dbReference>
<evidence type="ECO:0000256" key="6">
    <source>
        <dbReference type="SAM" id="Phobius"/>
    </source>
</evidence>
<comment type="caution">
    <text evidence="8">The sequence shown here is derived from an EMBL/GenBank/DDBJ whole genome shotgun (WGS) entry which is preliminary data.</text>
</comment>
<feature type="transmembrane region" description="Helical" evidence="6">
    <location>
        <begin position="392"/>
        <end position="414"/>
    </location>
</feature>
<dbReference type="Gene3D" id="1.20.1250.20">
    <property type="entry name" value="MFS general substrate transporter like domains"/>
    <property type="match status" value="2"/>
</dbReference>
<feature type="transmembrane region" description="Helical" evidence="6">
    <location>
        <begin position="164"/>
        <end position="187"/>
    </location>
</feature>
<gene>
    <name evidence="8" type="ORF">CNMCM5793_006080</name>
</gene>
<dbReference type="OrthoDB" id="4160219at2759"/>
<reference evidence="8" key="1">
    <citation type="submission" date="2020-06" db="EMBL/GenBank/DDBJ databases">
        <title>Draft genome sequences of strains closely related to Aspergillus parafelis and Aspergillus hiratsukae.</title>
        <authorList>
            <person name="Dos Santos R.A.C."/>
            <person name="Rivero-Menendez O."/>
            <person name="Steenwyk J.L."/>
            <person name="Mead M.E."/>
            <person name="Goldman G.H."/>
            <person name="Alastruey-Izquierdo A."/>
            <person name="Rokas A."/>
        </authorList>
    </citation>
    <scope>NUCLEOTIDE SEQUENCE</scope>
    <source>
        <strain evidence="8">CNM-CM5793</strain>
    </source>
</reference>
<keyword evidence="9" id="KW-1185">Reference proteome</keyword>
<dbReference type="EMBL" id="JACBAD010002092">
    <property type="protein sequence ID" value="KAF7117331.1"/>
    <property type="molecule type" value="Genomic_DNA"/>
</dbReference>
<feature type="transmembrane region" description="Helical" evidence="6">
    <location>
        <begin position="363"/>
        <end position="386"/>
    </location>
</feature>
<feature type="transmembrane region" description="Helical" evidence="6">
    <location>
        <begin position="299"/>
        <end position="323"/>
    </location>
</feature>
<dbReference type="AlphaFoldDB" id="A0A8H6P455"/>
<evidence type="ECO:0000256" key="1">
    <source>
        <dbReference type="ARBA" id="ARBA00004141"/>
    </source>
</evidence>
<evidence type="ECO:0000256" key="3">
    <source>
        <dbReference type="ARBA" id="ARBA00022989"/>
    </source>
</evidence>
<dbReference type="InterPro" id="IPR020846">
    <property type="entry name" value="MFS_dom"/>
</dbReference>
<comment type="subcellular location">
    <subcellularLocation>
        <location evidence="1">Membrane</location>
        <topology evidence="1">Multi-pass membrane protein</topology>
    </subcellularLocation>
</comment>
<dbReference type="GO" id="GO:0000329">
    <property type="term" value="C:fungal-type vacuole membrane"/>
    <property type="evidence" value="ECO:0007669"/>
    <property type="project" value="TreeGrafter"/>
</dbReference>
<dbReference type="InterPro" id="IPR036259">
    <property type="entry name" value="MFS_trans_sf"/>
</dbReference>
<evidence type="ECO:0000256" key="5">
    <source>
        <dbReference type="SAM" id="MobiDB-lite"/>
    </source>
</evidence>
<feature type="transmembrane region" description="Helical" evidence="6">
    <location>
        <begin position="105"/>
        <end position="123"/>
    </location>
</feature>